<protein>
    <submittedName>
        <fullName evidence="3">Histidine kinase</fullName>
    </submittedName>
</protein>
<keyword evidence="1" id="KW-0472">Membrane</keyword>
<dbReference type="Pfam" id="PF06580">
    <property type="entry name" value="His_kinase"/>
    <property type="match status" value="1"/>
</dbReference>
<sequence length="331" mass="38605">MKNVAPRQVWLQIGIWTLFYAFMIAYSIYKWDGEWIPAILSVTISVACYALIVYGNSHWLYPRYSGRRYVLYSFLFFTAMLALRMGLERLFLGGINVFYTWTAGHFTFSGITLVIAFFFGSLYRIALDYVQLRRHQEALRHQHRTAELNLLKAQVQPHFLFNSLNNIYYLAYIKSDLTPGLIARLAELMRYFVEEAPKEKVLLQTEIDFLNNYIELERIRMRHQIDIRFEQCEIPGDLSVPPMLFIPLVENVFKHGIDQLRTDNEASLRLEIQDGVLSFRVRNKLAAAPVLNGGNGLQNLRKRLRYLDGIQLTAARENGYYHAGIDIPLKY</sequence>
<dbReference type="RefSeq" id="WP_120515780.1">
    <property type="nucleotide sequence ID" value="NZ_QXZY01000004.1"/>
</dbReference>
<dbReference type="EMBL" id="RMBX01000010">
    <property type="protein sequence ID" value="RPD39643.1"/>
    <property type="molecule type" value="Genomic_DNA"/>
</dbReference>
<keyword evidence="3" id="KW-0418">Kinase</keyword>
<dbReference type="PANTHER" id="PTHR34220">
    <property type="entry name" value="SENSOR HISTIDINE KINASE YPDA"/>
    <property type="match status" value="1"/>
</dbReference>
<dbReference type="InterPro" id="IPR010559">
    <property type="entry name" value="Sig_transdc_His_kin_internal"/>
</dbReference>
<keyword evidence="1" id="KW-1133">Transmembrane helix</keyword>
<dbReference type="Gene3D" id="3.30.565.10">
    <property type="entry name" value="Histidine kinase-like ATPase, C-terminal domain"/>
    <property type="match status" value="1"/>
</dbReference>
<proteinExistence type="predicted"/>
<keyword evidence="4" id="KW-1185">Reference proteome</keyword>
<dbReference type="PANTHER" id="PTHR34220:SF7">
    <property type="entry name" value="SENSOR HISTIDINE KINASE YPDA"/>
    <property type="match status" value="1"/>
</dbReference>
<reference evidence="4" key="1">
    <citation type="submission" date="2018-11" db="EMBL/GenBank/DDBJ databases">
        <title>Chitinophaga lutea sp.nov., isolate from arsenic contaminated soil.</title>
        <authorList>
            <person name="Zong Y."/>
        </authorList>
    </citation>
    <scope>NUCLEOTIDE SEQUENCE [LARGE SCALE GENOMIC DNA]</scope>
    <source>
        <strain evidence="4">YLT18</strain>
    </source>
</reference>
<feature type="transmembrane region" description="Helical" evidence="1">
    <location>
        <begin position="69"/>
        <end position="87"/>
    </location>
</feature>
<feature type="transmembrane region" description="Helical" evidence="1">
    <location>
        <begin position="35"/>
        <end position="57"/>
    </location>
</feature>
<comment type="caution">
    <text evidence="3">The sequence shown here is derived from an EMBL/GenBank/DDBJ whole genome shotgun (WGS) entry which is preliminary data.</text>
</comment>
<keyword evidence="1" id="KW-0812">Transmembrane</keyword>
<dbReference type="GO" id="GO:0016020">
    <property type="term" value="C:membrane"/>
    <property type="evidence" value="ECO:0007669"/>
    <property type="project" value="InterPro"/>
</dbReference>
<keyword evidence="3" id="KW-0808">Transferase</keyword>
<evidence type="ECO:0000256" key="1">
    <source>
        <dbReference type="SAM" id="Phobius"/>
    </source>
</evidence>
<feature type="transmembrane region" description="Helical" evidence="1">
    <location>
        <begin position="9"/>
        <end position="29"/>
    </location>
</feature>
<feature type="domain" description="Signal transduction histidine kinase internal region" evidence="2">
    <location>
        <begin position="146"/>
        <end position="224"/>
    </location>
</feature>
<dbReference type="Proteomes" id="UP000279089">
    <property type="component" value="Unassembled WGS sequence"/>
</dbReference>
<dbReference type="InterPro" id="IPR036890">
    <property type="entry name" value="HATPase_C_sf"/>
</dbReference>
<evidence type="ECO:0000313" key="3">
    <source>
        <dbReference type="EMBL" id="RPD39643.1"/>
    </source>
</evidence>
<feature type="transmembrane region" description="Helical" evidence="1">
    <location>
        <begin position="107"/>
        <end position="126"/>
    </location>
</feature>
<name>A0A3N4MW69_9BACT</name>
<dbReference type="GO" id="GO:0000155">
    <property type="term" value="F:phosphorelay sensor kinase activity"/>
    <property type="evidence" value="ECO:0007669"/>
    <property type="project" value="InterPro"/>
</dbReference>
<dbReference type="OrthoDB" id="9792992at2"/>
<evidence type="ECO:0000313" key="4">
    <source>
        <dbReference type="Proteomes" id="UP000279089"/>
    </source>
</evidence>
<gene>
    <name evidence="3" type="ORF">EG028_18530</name>
</gene>
<accession>A0A3N4MW69</accession>
<dbReference type="InterPro" id="IPR050640">
    <property type="entry name" value="Bact_2-comp_sensor_kinase"/>
</dbReference>
<evidence type="ECO:0000259" key="2">
    <source>
        <dbReference type="Pfam" id="PF06580"/>
    </source>
</evidence>
<organism evidence="3 4">
    <name type="scientific">Chitinophaga barathri</name>
    <dbReference type="NCBI Taxonomy" id="1647451"/>
    <lineage>
        <taxon>Bacteria</taxon>
        <taxon>Pseudomonadati</taxon>
        <taxon>Bacteroidota</taxon>
        <taxon>Chitinophagia</taxon>
        <taxon>Chitinophagales</taxon>
        <taxon>Chitinophagaceae</taxon>
        <taxon>Chitinophaga</taxon>
    </lineage>
</organism>
<dbReference type="AlphaFoldDB" id="A0A3N4MW69"/>